<dbReference type="Proteomes" id="UP000823823">
    <property type="component" value="Unassembled WGS sequence"/>
</dbReference>
<dbReference type="PANTHER" id="PTHR30193:SF41">
    <property type="entry name" value="DIACETYLCHITOBIOSE UPTAKE SYSTEM PERMEASE PROTEIN NGCF"/>
    <property type="match status" value="1"/>
</dbReference>
<reference evidence="10" key="1">
    <citation type="journal article" date="2021" name="PeerJ">
        <title>Extensive microbial diversity within the chicken gut microbiome revealed by metagenomics and culture.</title>
        <authorList>
            <person name="Gilroy R."/>
            <person name="Ravi A."/>
            <person name="Getino M."/>
            <person name="Pursley I."/>
            <person name="Horton D.L."/>
            <person name="Alikhan N.F."/>
            <person name="Baker D."/>
            <person name="Gharbi K."/>
            <person name="Hall N."/>
            <person name="Watson M."/>
            <person name="Adriaenssens E.M."/>
            <person name="Foster-Nyarko E."/>
            <person name="Jarju S."/>
            <person name="Secka A."/>
            <person name="Antonio M."/>
            <person name="Oren A."/>
            <person name="Chaudhuri R.R."/>
            <person name="La Ragione R."/>
            <person name="Hildebrand F."/>
            <person name="Pallen M.J."/>
        </authorList>
    </citation>
    <scope>NUCLEOTIDE SEQUENCE</scope>
    <source>
        <strain evidence="10">ChiHjej13B12-24818</strain>
    </source>
</reference>
<evidence type="ECO:0000256" key="6">
    <source>
        <dbReference type="ARBA" id="ARBA00023136"/>
    </source>
</evidence>
<evidence type="ECO:0000259" key="9">
    <source>
        <dbReference type="PROSITE" id="PS50928"/>
    </source>
</evidence>
<dbReference type="SUPFAM" id="SSF161098">
    <property type="entry name" value="MetI-like"/>
    <property type="match status" value="1"/>
</dbReference>
<protein>
    <submittedName>
        <fullName evidence="10">Sugar ABC transporter permease</fullName>
    </submittedName>
</protein>
<evidence type="ECO:0000256" key="5">
    <source>
        <dbReference type="ARBA" id="ARBA00022989"/>
    </source>
</evidence>
<evidence type="ECO:0000256" key="7">
    <source>
        <dbReference type="RuleBase" id="RU363032"/>
    </source>
</evidence>
<dbReference type="GO" id="GO:0055085">
    <property type="term" value="P:transmembrane transport"/>
    <property type="evidence" value="ECO:0007669"/>
    <property type="project" value="InterPro"/>
</dbReference>
<keyword evidence="3" id="KW-1003">Cell membrane</keyword>
<proteinExistence type="inferred from homology"/>
<comment type="caution">
    <text evidence="10">The sequence shown here is derived from an EMBL/GenBank/DDBJ whole genome shotgun (WGS) entry which is preliminary data.</text>
</comment>
<dbReference type="Gene3D" id="1.10.3720.10">
    <property type="entry name" value="MetI-like"/>
    <property type="match status" value="1"/>
</dbReference>
<feature type="transmembrane region" description="Helical" evidence="7">
    <location>
        <begin position="41"/>
        <end position="65"/>
    </location>
</feature>
<evidence type="ECO:0000256" key="1">
    <source>
        <dbReference type="ARBA" id="ARBA00004651"/>
    </source>
</evidence>
<dbReference type="EMBL" id="DWZH01000004">
    <property type="protein sequence ID" value="HJB08961.1"/>
    <property type="molecule type" value="Genomic_DNA"/>
</dbReference>
<evidence type="ECO:0000256" key="3">
    <source>
        <dbReference type="ARBA" id="ARBA00022475"/>
    </source>
</evidence>
<feature type="transmembrane region" description="Helical" evidence="7">
    <location>
        <begin position="228"/>
        <end position="249"/>
    </location>
</feature>
<dbReference type="PROSITE" id="PS50928">
    <property type="entry name" value="ABC_TM1"/>
    <property type="match status" value="1"/>
</dbReference>
<feature type="transmembrane region" description="Helical" evidence="7">
    <location>
        <begin position="186"/>
        <end position="208"/>
    </location>
</feature>
<evidence type="ECO:0000313" key="11">
    <source>
        <dbReference type="Proteomes" id="UP000823823"/>
    </source>
</evidence>
<keyword evidence="2 7" id="KW-0813">Transport</keyword>
<dbReference type="InterPro" id="IPR051393">
    <property type="entry name" value="ABC_transporter_permease"/>
</dbReference>
<feature type="transmembrane region" description="Helical" evidence="7">
    <location>
        <begin position="103"/>
        <end position="124"/>
    </location>
</feature>
<comment type="subcellular location">
    <subcellularLocation>
        <location evidence="1 7">Cell membrane</location>
        <topology evidence="1 7">Multi-pass membrane protein</topology>
    </subcellularLocation>
</comment>
<evidence type="ECO:0000256" key="4">
    <source>
        <dbReference type="ARBA" id="ARBA00022692"/>
    </source>
</evidence>
<feature type="region of interest" description="Disordered" evidence="8">
    <location>
        <begin position="1"/>
        <end position="32"/>
    </location>
</feature>
<dbReference type="GO" id="GO:0005886">
    <property type="term" value="C:plasma membrane"/>
    <property type="evidence" value="ECO:0007669"/>
    <property type="project" value="UniProtKB-SubCell"/>
</dbReference>
<organism evidence="10 11">
    <name type="scientific">Candidatus Brachybacterium merdavium</name>
    <dbReference type="NCBI Taxonomy" id="2838513"/>
    <lineage>
        <taxon>Bacteria</taxon>
        <taxon>Bacillati</taxon>
        <taxon>Actinomycetota</taxon>
        <taxon>Actinomycetes</taxon>
        <taxon>Micrococcales</taxon>
        <taxon>Dermabacteraceae</taxon>
        <taxon>Brachybacterium</taxon>
    </lineage>
</organism>
<feature type="domain" description="ABC transmembrane type-1" evidence="9">
    <location>
        <begin position="99"/>
        <end position="311"/>
    </location>
</feature>
<reference evidence="10" key="2">
    <citation type="submission" date="2021-04" db="EMBL/GenBank/DDBJ databases">
        <authorList>
            <person name="Gilroy R."/>
        </authorList>
    </citation>
    <scope>NUCLEOTIDE SEQUENCE</scope>
    <source>
        <strain evidence="10">ChiHjej13B12-24818</strain>
    </source>
</reference>
<gene>
    <name evidence="10" type="ORF">H9786_00290</name>
</gene>
<evidence type="ECO:0000313" key="10">
    <source>
        <dbReference type="EMBL" id="HJB08961.1"/>
    </source>
</evidence>
<name>A0A9D2RMY7_9MICO</name>
<evidence type="ECO:0000256" key="2">
    <source>
        <dbReference type="ARBA" id="ARBA00022448"/>
    </source>
</evidence>
<keyword evidence="4 7" id="KW-0812">Transmembrane</keyword>
<dbReference type="Pfam" id="PF00528">
    <property type="entry name" value="BPD_transp_1"/>
    <property type="match status" value="1"/>
</dbReference>
<feature type="transmembrane region" description="Helical" evidence="7">
    <location>
        <begin position="293"/>
        <end position="314"/>
    </location>
</feature>
<dbReference type="InterPro" id="IPR035906">
    <property type="entry name" value="MetI-like_sf"/>
</dbReference>
<keyword evidence="5 7" id="KW-1133">Transmembrane helix</keyword>
<feature type="transmembrane region" description="Helical" evidence="7">
    <location>
        <begin position="136"/>
        <end position="155"/>
    </location>
</feature>
<dbReference type="PANTHER" id="PTHR30193">
    <property type="entry name" value="ABC TRANSPORTER PERMEASE PROTEIN"/>
    <property type="match status" value="1"/>
</dbReference>
<sequence>MTTADSVAAPSGSDAPPRPPGATEHLSAGRKRRRRRDNVRGWLYVAPFLIAFGLFLIWPTIYGLWMSFTGVSLARTNDEFIGLANWTEALGDPQVWSSLGNTAWFTVLSTIPLVAIAMGLAILVNLGLPGQWFWRLSFFMPFLLASTVISQFWVWMYNPELGLINEILSWFGLGGVAWLQDPNTAMLSVVITTVWWTIGFNFLLYLAALQNIPEHLYEAASLDGAGSWRKFASITLPQLAPITVLVLVLQLLNSLKVFDQIYQMTGGGPGGTTRPILLYIYEVGFTGYRMGYASAISYIYFFLIIAVSIVYMVISSRRSVKS</sequence>
<comment type="similarity">
    <text evidence="7">Belongs to the binding-protein-dependent transport system permease family.</text>
</comment>
<evidence type="ECO:0000256" key="8">
    <source>
        <dbReference type="SAM" id="MobiDB-lite"/>
    </source>
</evidence>
<keyword evidence="6 7" id="KW-0472">Membrane</keyword>
<dbReference type="AlphaFoldDB" id="A0A9D2RMY7"/>
<dbReference type="CDD" id="cd06261">
    <property type="entry name" value="TM_PBP2"/>
    <property type="match status" value="1"/>
</dbReference>
<accession>A0A9D2RMY7</accession>
<dbReference type="InterPro" id="IPR000515">
    <property type="entry name" value="MetI-like"/>
</dbReference>